<accession>A0A6M3M186</accession>
<organism evidence="6">
    <name type="scientific">viral metagenome</name>
    <dbReference type="NCBI Taxonomy" id="1070528"/>
    <lineage>
        <taxon>unclassified sequences</taxon>
        <taxon>metagenomes</taxon>
        <taxon>organismal metagenomes</taxon>
    </lineage>
</organism>
<proteinExistence type="inferred from homology"/>
<dbReference type="EC" id="4.2.1.47" evidence="3"/>
<evidence type="ECO:0000259" key="5">
    <source>
        <dbReference type="Pfam" id="PF16363"/>
    </source>
</evidence>
<feature type="domain" description="NAD(P)-binding" evidence="5">
    <location>
        <begin position="6"/>
        <end position="270"/>
    </location>
</feature>
<evidence type="ECO:0000256" key="2">
    <source>
        <dbReference type="ARBA" id="ARBA00009263"/>
    </source>
</evidence>
<evidence type="ECO:0000256" key="3">
    <source>
        <dbReference type="ARBA" id="ARBA00011989"/>
    </source>
</evidence>
<dbReference type="FunFam" id="3.40.50.720:FF:000924">
    <property type="entry name" value="GDP-mannose 4,6 dehydratase"/>
    <property type="match status" value="1"/>
</dbReference>
<dbReference type="Pfam" id="PF16363">
    <property type="entry name" value="GDP_Man_Dehyd"/>
    <property type="match status" value="1"/>
</dbReference>
<dbReference type="GO" id="GO:0042351">
    <property type="term" value="P:'de novo' GDP-L-fucose biosynthetic process"/>
    <property type="evidence" value="ECO:0007669"/>
    <property type="project" value="TreeGrafter"/>
</dbReference>
<comment type="cofactor">
    <cofactor evidence="1">
        <name>NADP(+)</name>
        <dbReference type="ChEBI" id="CHEBI:58349"/>
    </cofactor>
</comment>
<dbReference type="EMBL" id="MT143594">
    <property type="protein sequence ID" value="QJA98608.1"/>
    <property type="molecule type" value="Genomic_DNA"/>
</dbReference>
<gene>
    <name evidence="6" type="ORF">MM171A01695_0007</name>
</gene>
<evidence type="ECO:0000256" key="1">
    <source>
        <dbReference type="ARBA" id="ARBA00001937"/>
    </source>
</evidence>
<dbReference type="InterPro" id="IPR016040">
    <property type="entry name" value="NAD(P)-bd_dom"/>
</dbReference>
<comment type="similarity">
    <text evidence="2">Belongs to the NAD(P)-dependent epimerase/dehydratase family. GDP-mannose 4,6-dehydratase subfamily.</text>
</comment>
<evidence type="ECO:0000256" key="4">
    <source>
        <dbReference type="ARBA" id="ARBA00023239"/>
    </source>
</evidence>
<keyword evidence="4" id="KW-0456">Lyase</keyword>
<protein>
    <recommendedName>
        <fullName evidence="3">GDP-mannose 4,6-dehydratase</fullName>
        <ecNumber evidence="3">4.2.1.47</ecNumber>
    </recommendedName>
</protein>
<evidence type="ECO:0000313" key="6">
    <source>
        <dbReference type="EMBL" id="QJA98608.1"/>
    </source>
</evidence>
<dbReference type="InterPro" id="IPR006368">
    <property type="entry name" value="GDP_Man_deHydtase"/>
</dbReference>
<dbReference type="GO" id="GO:0008446">
    <property type="term" value="F:GDP-mannose 4,6-dehydratase activity"/>
    <property type="evidence" value="ECO:0007669"/>
    <property type="project" value="UniProtKB-EC"/>
</dbReference>
<dbReference type="InterPro" id="IPR036291">
    <property type="entry name" value="NAD(P)-bd_dom_sf"/>
</dbReference>
<name>A0A6M3M186_9ZZZZ</name>
<sequence length="280" mass="31610">MSRIKHLLNDIILIPVSLENYAGVYNAVKSCMPDECYHLAAQSFVANSFEDEFTTMSVNVGGTHNVLSAIKDLVPACRFYFAGSSEMFGAVKETPQTENTPFNPVSPYGISKVAGYQLTKYYRDCHKLFACNGLLFNHESERRGTEFVTRKITRAVARIKLGLQNKLVLGNLEAKRDWGYAPEYVEAMWLMLQQDELGDYVVASGQAHSVKEFVELAFECVGLDQQKYVRIDEKFYRPAEVNLLLGDSSKAREKLGWSPTIGFRTMVRRMVDKDLAVCGR</sequence>
<dbReference type="CDD" id="cd05260">
    <property type="entry name" value="GDP_MD_SDR_e"/>
    <property type="match status" value="1"/>
</dbReference>
<dbReference type="PANTHER" id="PTHR43715:SF1">
    <property type="entry name" value="GDP-MANNOSE 4,6 DEHYDRATASE"/>
    <property type="match status" value="1"/>
</dbReference>
<dbReference type="AlphaFoldDB" id="A0A6M3M186"/>
<dbReference type="SUPFAM" id="SSF51735">
    <property type="entry name" value="NAD(P)-binding Rossmann-fold domains"/>
    <property type="match status" value="1"/>
</dbReference>
<reference evidence="6" key="1">
    <citation type="submission" date="2020-03" db="EMBL/GenBank/DDBJ databases">
        <title>The deep terrestrial virosphere.</title>
        <authorList>
            <person name="Holmfeldt K."/>
            <person name="Nilsson E."/>
            <person name="Simone D."/>
            <person name="Lopez-Fernandez M."/>
            <person name="Wu X."/>
            <person name="de Brujin I."/>
            <person name="Lundin D."/>
            <person name="Andersson A."/>
            <person name="Bertilsson S."/>
            <person name="Dopson M."/>
        </authorList>
    </citation>
    <scope>NUCLEOTIDE SEQUENCE</scope>
    <source>
        <strain evidence="6">MM171A01695</strain>
    </source>
</reference>
<dbReference type="Gene3D" id="3.90.25.10">
    <property type="entry name" value="UDP-galactose 4-epimerase, domain 1"/>
    <property type="match status" value="2"/>
</dbReference>
<dbReference type="Gene3D" id="3.40.50.720">
    <property type="entry name" value="NAD(P)-binding Rossmann-like Domain"/>
    <property type="match status" value="2"/>
</dbReference>
<dbReference type="PANTHER" id="PTHR43715">
    <property type="entry name" value="GDP-MANNOSE 4,6-DEHYDRATASE"/>
    <property type="match status" value="1"/>
</dbReference>